<feature type="signal peptide" evidence="1">
    <location>
        <begin position="1"/>
        <end position="24"/>
    </location>
</feature>
<name>A0A8D8T5Z2_9HEMI</name>
<evidence type="ECO:0000313" key="2">
    <source>
        <dbReference type="EMBL" id="CAG6682059.1"/>
    </source>
</evidence>
<sequence length="161" mass="17759">MASQILAPLGCLGVLLCCALQASADLWTDNKPTESWVNYDPTSPKPLFNASLTSWDGKDPCLGIVNEATKITENLCQTDIRNQLLAQNDGFFEKKDFLASCSTSGSLPQGITTVCLLKRQRRSTRSLGSQHKTILEIQVYPGADKKIHVRFSEPYGHDEND</sequence>
<proteinExistence type="predicted"/>
<feature type="chain" id="PRO_5034186648" evidence="1">
    <location>
        <begin position="25"/>
        <end position="161"/>
    </location>
</feature>
<evidence type="ECO:0000256" key="1">
    <source>
        <dbReference type="SAM" id="SignalP"/>
    </source>
</evidence>
<dbReference type="EMBL" id="HBUF01257783">
    <property type="protein sequence ID" value="CAG6682059.1"/>
    <property type="molecule type" value="Transcribed_RNA"/>
</dbReference>
<reference evidence="2" key="1">
    <citation type="submission" date="2021-05" db="EMBL/GenBank/DDBJ databases">
        <authorList>
            <person name="Alioto T."/>
            <person name="Alioto T."/>
            <person name="Gomez Garrido J."/>
        </authorList>
    </citation>
    <scope>NUCLEOTIDE SEQUENCE</scope>
</reference>
<keyword evidence="1" id="KW-0732">Signal</keyword>
<organism evidence="2">
    <name type="scientific">Cacopsylla melanoneura</name>
    <dbReference type="NCBI Taxonomy" id="428564"/>
    <lineage>
        <taxon>Eukaryota</taxon>
        <taxon>Metazoa</taxon>
        <taxon>Ecdysozoa</taxon>
        <taxon>Arthropoda</taxon>
        <taxon>Hexapoda</taxon>
        <taxon>Insecta</taxon>
        <taxon>Pterygota</taxon>
        <taxon>Neoptera</taxon>
        <taxon>Paraneoptera</taxon>
        <taxon>Hemiptera</taxon>
        <taxon>Sternorrhyncha</taxon>
        <taxon>Psylloidea</taxon>
        <taxon>Psyllidae</taxon>
        <taxon>Psyllinae</taxon>
        <taxon>Cacopsylla</taxon>
    </lineage>
</organism>
<dbReference type="AlphaFoldDB" id="A0A8D8T5Z2"/>
<accession>A0A8D8T5Z2</accession>
<protein>
    <submittedName>
        <fullName evidence="2">Uncharacterized protein</fullName>
    </submittedName>
</protein>